<sequence length="61" mass="6829">MLTSSRVSSFICAFHPRTLALAPIVARVHHRDSRGECSYLCAWACNPNRLAEQAMQIVDNL</sequence>
<gene>
    <name evidence="1" type="ORF">PISMIDRAFT_671885</name>
</gene>
<dbReference type="Proteomes" id="UP000054018">
    <property type="component" value="Unassembled WGS sequence"/>
</dbReference>
<organism evidence="1 2">
    <name type="scientific">Pisolithus microcarpus 441</name>
    <dbReference type="NCBI Taxonomy" id="765257"/>
    <lineage>
        <taxon>Eukaryota</taxon>
        <taxon>Fungi</taxon>
        <taxon>Dikarya</taxon>
        <taxon>Basidiomycota</taxon>
        <taxon>Agaricomycotina</taxon>
        <taxon>Agaricomycetes</taxon>
        <taxon>Agaricomycetidae</taxon>
        <taxon>Boletales</taxon>
        <taxon>Sclerodermatineae</taxon>
        <taxon>Pisolithaceae</taxon>
        <taxon>Pisolithus</taxon>
    </lineage>
</organism>
<dbReference type="HOGENOM" id="CLU_2923560_0_0_1"/>
<dbReference type="AlphaFoldDB" id="A0A0D0A629"/>
<reference evidence="2" key="2">
    <citation type="submission" date="2015-01" db="EMBL/GenBank/DDBJ databases">
        <title>Evolutionary Origins and Diversification of the Mycorrhizal Mutualists.</title>
        <authorList>
            <consortium name="DOE Joint Genome Institute"/>
            <consortium name="Mycorrhizal Genomics Consortium"/>
            <person name="Kohler A."/>
            <person name="Kuo A."/>
            <person name="Nagy L.G."/>
            <person name="Floudas D."/>
            <person name="Copeland A."/>
            <person name="Barry K.W."/>
            <person name="Cichocki N."/>
            <person name="Veneault-Fourrey C."/>
            <person name="LaButti K."/>
            <person name="Lindquist E.A."/>
            <person name="Lipzen A."/>
            <person name="Lundell T."/>
            <person name="Morin E."/>
            <person name="Murat C."/>
            <person name="Riley R."/>
            <person name="Ohm R."/>
            <person name="Sun H."/>
            <person name="Tunlid A."/>
            <person name="Henrissat B."/>
            <person name="Grigoriev I.V."/>
            <person name="Hibbett D.S."/>
            <person name="Martin F."/>
        </authorList>
    </citation>
    <scope>NUCLEOTIDE SEQUENCE [LARGE SCALE GENOMIC DNA]</scope>
    <source>
        <strain evidence="2">441</strain>
    </source>
</reference>
<dbReference type="EMBL" id="KN833688">
    <property type="protein sequence ID" value="KIK29902.1"/>
    <property type="molecule type" value="Genomic_DNA"/>
</dbReference>
<accession>A0A0D0A629</accession>
<name>A0A0D0A629_9AGAM</name>
<proteinExistence type="predicted"/>
<keyword evidence="2" id="KW-1185">Reference proteome</keyword>
<evidence type="ECO:0000313" key="1">
    <source>
        <dbReference type="EMBL" id="KIK29902.1"/>
    </source>
</evidence>
<protein>
    <submittedName>
        <fullName evidence="1">Uncharacterized protein</fullName>
    </submittedName>
</protein>
<reference evidence="1 2" key="1">
    <citation type="submission" date="2014-04" db="EMBL/GenBank/DDBJ databases">
        <authorList>
            <consortium name="DOE Joint Genome Institute"/>
            <person name="Kuo A."/>
            <person name="Kohler A."/>
            <person name="Costa M.D."/>
            <person name="Nagy L.G."/>
            <person name="Floudas D."/>
            <person name="Copeland A."/>
            <person name="Barry K.W."/>
            <person name="Cichocki N."/>
            <person name="Veneault-Fourrey C."/>
            <person name="LaButti K."/>
            <person name="Lindquist E.A."/>
            <person name="Lipzen A."/>
            <person name="Lundell T."/>
            <person name="Morin E."/>
            <person name="Murat C."/>
            <person name="Sun H."/>
            <person name="Tunlid A."/>
            <person name="Henrissat B."/>
            <person name="Grigoriev I.V."/>
            <person name="Hibbett D.S."/>
            <person name="Martin F."/>
            <person name="Nordberg H.P."/>
            <person name="Cantor M.N."/>
            <person name="Hua S.X."/>
        </authorList>
    </citation>
    <scope>NUCLEOTIDE SEQUENCE [LARGE SCALE GENOMIC DNA]</scope>
    <source>
        <strain evidence="1 2">441</strain>
    </source>
</reference>
<evidence type="ECO:0000313" key="2">
    <source>
        <dbReference type="Proteomes" id="UP000054018"/>
    </source>
</evidence>